<gene>
    <name evidence="2" type="ORF">QCA50_015155</name>
</gene>
<protein>
    <submittedName>
        <fullName evidence="2">Uncharacterized protein</fullName>
    </submittedName>
</protein>
<keyword evidence="3" id="KW-1185">Reference proteome</keyword>
<dbReference type="AlphaFoldDB" id="A0AAW0FKY6"/>
<evidence type="ECO:0000313" key="3">
    <source>
        <dbReference type="Proteomes" id="UP001385951"/>
    </source>
</evidence>
<reference evidence="2 3" key="1">
    <citation type="submission" date="2022-09" db="EMBL/GenBank/DDBJ databases">
        <authorList>
            <person name="Palmer J.M."/>
        </authorList>
    </citation>
    <scope>NUCLEOTIDE SEQUENCE [LARGE SCALE GENOMIC DNA]</scope>
    <source>
        <strain evidence="2 3">DSM 7382</strain>
    </source>
</reference>
<proteinExistence type="predicted"/>
<dbReference type="Proteomes" id="UP001385951">
    <property type="component" value="Unassembled WGS sequence"/>
</dbReference>
<comment type="caution">
    <text evidence="2">The sequence shown here is derived from an EMBL/GenBank/DDBJ whole genome shotgun (WGS) entry which is preliminary data.</text>
</comment>
<name>A0AAW0FKY6_9APHY</name>
<organism evidence="2 3">
    <name type="scientific">Cerrena zonata</name>
    <dbReference type="NCBI Taxonomy" id="2478898"/>
    <lineage>
        <taxon>Eukaryota</taxon>
        <taxon>Fungi</taxon>
        <taxon>Dikarya</taxon>
        <taxon>Basidiomycota</taxon>
        <taxon>Agaricomycotina</taxon>
        <taxon>Agaricomycetes</taxon>
        <taxon>Polyporales</taxon>
        <taxon>Cerrenaceae</taxon>
        <taxon>Cerrena</taxon>
    </lineage>
</organism>
<feature type="region of interest" description="Disordered" evidence="1">
    <location>
        <begin position="1"/>
        <end position="21"/>
    </location>
</feature>
<sequence length="183" mass="20377">MLSMFNGDKKQEKNIRKQVTEEASLIAQRSAEIDDKIPKETDHPLLNDVKHEGSQLAEGGDLLLERLDTLSTLKKPFKKFHLGALIEDADQYSKDVAIWNNKAKTSIDLHNIGYLNTMMSPTQSGATTRNNSASSSSSTINETYVHPATYWDWALVDKINASVKTRPANLTSDRTNELGSDVQ</sequence>
<evidence type="ECO:0000313" key="2">
    <source>
        <dbReference type="EMBL" id="KAK7681808.1"/>
    </source>
</evidence>
<dbReference type="EMBL" id="JASBNA010000039">
    <property type="protein sequence ID" value="KAK7681808.1"/>
    <property type="molecule type" value="Genomic_DNA"/>
</dbReference>
<evidence type="ECO:0000256" key="1">
    <source>
        <dbReference type="SAM" id="MobiDB-lite"/>
    </source>
</evidence>
<feature type="compositionally biased region" description="Basic and acidic residues" evidence="1">
    <location>
        <begin position="7"/>
        <end position="20"/>
    </location>
</feature>
<accession>A0AAW0FKY6</accession>